<dbReference type="RefSeq" id="WP_076109462.1">
    <property type="nucleotide sequence ID" value="NZ_MPTB01000004.1"/>
</dbReference>
<evidence type="ECO:0000313" key="2">
    <source>
        <dbReference type="Proteomes" id="UP000187412"/>
    </source>
</evidence>
<dbReference type="EMBL" id="MPTB01000004">
    <property type="protein sequence ID" value="OMD51823.1"/>
    <property type="molecule type" value="Genomic_DNA"/>
</dbReference>
<keyword evidence="2" id="KW-1185">Reference proteome</keyword>
<evidence type="ECO:0000313" key="1">
    <source>
        <dbReference type="EMBL" id="OMD51823.1"/>
    </source>
</evidence>
<proteinExistence type="predicted"/>
<name>A0ABX3HNR5_PAEBO</name>
<accession>A0ABX3HNR5</accession>
<organism evidence="1 2">
    <name type="scientific">Paenibacillus borealis</name>
    <dbReference type="NCBI Taxonomy" id="160799"/>
    <lineage>
        <taxon>Bacteria</taxon>
        <taxon>Bacillati</taxon>
        <taxon>Bacillota</taxon>
        <taxon>Bacilli</taxon>
        <taxon>Bacillales</taxon>
        <taxon>Paenibacillaceae</taxon>
        <taxon>Paenibacillus</taxon>
    </lineage>
</organism>
<dbReference type="Proteomes" id="UP000187412">
    <property type="component" value="Unassembled WGS sequence"/>
</dbReference>
<gene>
    <name evidence="1" type="ORF">BSK56_04145</name>
</gene>
<reference evidence="1 2" key="1">
    <citation type="submission" date="2016-10" db="EMBL/GenBank/DDBJ databases">
        <title>Paenibacillus species isolates.</title>
        <authorList>
            <person name="Beno S.M."/>
        </authorList>
    </citation>
    <scope>NUCLEOTIDE SEQUENCE [LARGE SCALE GENOMIC DNA]</scope>
    <source>
        <strain evidence="1 2">FSL H7-0744</strain>
    </source>
</reference>
<protein>
    <submittedName>
        <fullName evidence="1">Uncharacterized protein</fullName>
    </submittedName>
</protein>
<comment type="caution">
    <text evidence="1">The sequence shown here is derived from an EMBL/GenBank/DDBJ whole genome shotgun (WGS) entry which is preliminary data.</text>
</comment>
<sequence>MKRYIAGWLAAVWTVGSMLTGTNQPSQHDTDQSFTIRAELRGNTPDVYGAVAPGETSVTESETGNKAGIPIVYTSMDKERGKYSKKVKAFFNGLWGHMGAH</sequence>